<keyword evidence="2" id="KW-0732">Signal</keyword>
<evidence type="ECO:0000259" key="3">
    <source>
        <dbReference type="SMART" id="SM00894"/>
    </source>
</evidence>
<evidence type="ECO:0000256" key="2">
    <source>
        <dbReference type="SAM" id="SignalP"/>
    </source>
</evidence>
<feature type="domain" description="Excalibur calcium-binding" evidence="3">
    <location>
        <begin position="222"/>
        <end position="258"/>
    </location>
</feature>
<proteinExistence type="predicted"/>
<comment type="caution">
    <text evidence="4">The sequence shown here is derived from an EMBL/GenBank/DDBJ whole genome shotgun (WGS) entry which is preliminary data.</text>
</comment>
<protein>
    <recommendedName>
        <fullName evidence="3">Excalibur calcium-binding domain-containing protein</fullName>
    </recommendedName>
</protein>
<dbReference type="Pfam" id="PF05901">
    <property type="entry name" value="Excalibur"/>
    <property type="match status" value="2"/>
</dbReference>
<dbReference type="InterPro" id="IPR008613">
    <property type="entry name" value="Excalibur_Ca-bd_domain"/>
</dbReference>
<evidence type="ECO:0000313" key="4">
    <source>
        <dbReference type="EMBL" id="GLB65932.1"/>
    </source>
</evidence>
<feature type="region of interest" description="Disordered" evidence="1">
    <location>
        <begin position="237"/>
        <end position="259"/>
    </location>
</feature>
<feature type="domain" description="Excalibur calcium-binding" evidence="3">
    <location>
        <begin position="161"/>
        <end position="197"/>
    </location>
</feature>
<accession>A0ABQ5MPL0</accession>
<feature type="region of interest" description="Disordered" evidence="1">
    <location>
        <begin position="139"/>
        <end position="217"/>
    </location>
</feature>
<name>A0ABQ5MPL0_9MICC</name>
<evidence type="ECO:0000256" key="1">
    <source>
        <dbReference type="SAM" id="MobiDB-lite"/>
    </source>
</evidence>
<dbReference type="EMBL" id="BRVS01000001">
    <property type="protein sequence ID" value="GLB65932.1"/>
    <property type="molecule type" value="Genomic_DNA"/>
</dbReference>
<reference evidence="4 5" key="1">
    <citation type="journal article" date="2023" name="Int. J. Syst. Evol. Microbiol.">
        <title>Arthrobacter mangrovi sp. nov., an actinobacterium isolated from the rhizosphere of a mangrove.</title>
        <authorList>
            <person name="Hamada M."/>
            <person name="Saitou S."/>
            <person name="Enomoto N."/>
            <person name="Nanri K."/>
            <person name="Hidaka K."/>
            <person name="Miura T."/>
            <person name="Tamura T."/>
        </authorList>
    </citation>
    <scope>NUCLEOTIDE SEQUENCE [LARGE SCALE GENOMIC DNA]</scope>
    <source>
        <strain evidence="4 5">NBRC 112813</strain>
    </source>
</reference>
<keyword evidence="5" id="KW-1185">Reference proteome</keyword>
<dbReference type="SMART" id="SM00894">
    <property type="entry name" value="Excalibur"/>
    <property type="match status" value="2"/>
</dbReference>
<organism evidence="4 5">
    <name type="scientific">Arthrobacter mangrovi</name>
    <dbReference type="NCBI Taxonomy" id="2966350"/>
    <lineage>
        <taxon>Bacteria</taxon>
        <taxon>Bacillati</taxon>
        <taxon>Actinomycetota</taxon>
        <taxon>Actinomycetes</taxon>
        <taxon>Micrococcales</taxon>
        <taxon>Micrococcaceae</taxon>
        <taxon>Arthrobacter</taxon>
    </lineage>
</organism>
<gene>
    <name evidence="4" type="ORF">AHIS1636_03710</name>
</gene>
<dbReference type="Proteomes" id="UP001209654">
    <property type="component" value="Unassembled WGS sequence"/>
</dbReference>
<evidence type="ECO:0000313" key="5">
    <source>
        <dbReference type="Proteomes" id="UP001209654"/>
    </source>
</evidence>
<feature type="signal peptide" evidence="2">
    <location>
        <begin position="1"/>
        <end position="20"/>
    </location>
</feature>
<feature type="compositionally biased region" description="Basic and acidic residues" evidence="1">
    <location>
        <begin position="139"/>
        <end position="156"/>
    </location>
</feature>
<feature type="chain" id="PRO_5045710905" description="Excalibur calcium-binding domain-containing protein" evidence="2">
    <location>
        <begin position="21"/>
        <end position="259"/>
    </location>
</feature>
<feature type="compositionally biased region" description="Low complexity" evidence="1">
    <location>
        <begin position="206"/>
        <end position="217"/>
    </location>
</feature>
<sequence>MFGVLAFVLGLVVTGASATAEEKLEPVTGSFTASPSPSVSTVAFTECDSEGMIQGINGEVYICTEDQDGVFLWMDRDDHDKVVAAVIAEEEARKAAEAKKVAEEKKAKEEAAEKAAAEKKAKAEAAKKAEAKRKALEERKAAEEAKRQARAEREAEAQANRYASCTDAANDGLSNITSGSRGYNPELDSDGDGVACEDSSGGGSGPAPVEQPAAPAPAPAAYYANCTAAKAAGAAPLYRGNPGYGSHLDSDGDGAACES</sequence>
<feature type="compositionally biased region" description="Polar residues" evidence="1">
    <location>
        <begin position="172"/>
        <end position="181"/>
    </location>
</feature>